<name>A0ABD1SJV4_9LAMI</name>
<proteinExistence type="predicted"/>
<protein>
    <submittedName>
        <fullName evidence="1">Uncharacterized protein</fullName>
    </submittedName>
</protein>
<sequence>MKVDELCYTVVGAEDIDAMRLENQILCSELTVSVFEDTKARAIYDITKSRTIQNKELTEALAELSKANELLANLGVLGYADPKDPAGTYVSYSSTIHVNVAFPDFRNVKFFFLAEYIFCCEHRSPFAVYMIAR</sequence>
<comment type="caution">
    <text evidence="1">The sequence shown here is derived from an EMBL/GenBank/DDBJ whole genome shotgun (WGS) entry which is preliminary data.</text>
</comment>
<accession>A0ABD1SJV4</accession>
<dbReference type="AlphaFoldDB" id="A0ABD1SJV4"/>
<organism evidence="1 2">
    <name type="scientific">Forsythia ovata</name>
    <dbReference type="NCBI Taxonomy" id="205694"/>
    <lineage>
        <taxon>Eukaryota</taxon>
        <taxon>Viridiplantae</taxon>
        <taxon>Streptophyta</taxon>
        <taxon>Embryophyta</taxon>
        <taxon>Tracheophyta</taxon>
        <taxon>Spermatophyta</taxon>
        <taxon>Magnoliopsida</taxon>
        <taxon>eudicotyledons</taxon>
        <taxon>Gunneridae</taxon>
        <taxon>Pentapetalae</taxon>
        <taxon>asterids</taxon>
        <taxon>lamiids</taxon>
        <taxon>Lamiales</taxon>
        <taxon>Oleaceae</taxon>
        <taxon>Forsythieae</taxon>
        <taxon>Forsythia</taxon>
    </lineage>
</organism>
<gene>
    <name evidence="1" type="ORF">Fot_34337</name>
</gene>
<dbReference type="Proteomes" id="UP001604277">
    <property type="component" value="Unassembled WGS sequence"/>
</dbReference>
<dbReference type="EMBL" id="JBFOLJ010000010">
    <property type="protein sequence ID" value="KAL2500489.1"/>
    <property type="molecule type" value="Genomic_DNA"/>
</dbReference>
<evidence type="ECO:0000313" key="2">
    <source>
        <dbReference type="Proteomes" id="UP001604277"/>
    </source>
</evidence>
<reference evidence="2" key="1">
    <citation type="submission" date="2024-07" db="EMBL/GenBank/DDBJ databases">
        <title>Two chromosome-level genome assemblies of Korean endemic species Abeliophyllum distichum and Forsythia ovata (Oleaceae).</title>
        <authorList>
            <person name="Jang H."/>
        </authorList>
    </citation>
    <scope>NUCLEOTIDE SEQUENCE [LARGE SCALE GENOMIC DNA]</scope>
</reference>
<evidence type="ECO:0000313" key="1">
    <source>
        <dbReference type="EMBL" id="KAL2500489.1"/>
    </source>
</evidence>
<keyword evidence="2" id="KW-1185">Reference proteome</keyword>